<proteinExistence type="predicted"/>
<gene>
    <name evidence="2" type="ORF">F0145_13020</name>
</gene>
<dbReference type="RefSeq" id="WP_150088855.1">
    <property type="nucleotide sequence ID" value="NZ_VWSF01000009.1"/>
</dbReference>
<protein>
    <submittedName>
        <fullName evidence="2">L-alanine-DL-glutamate epimerase</fullName>
    </submittedName>
</protein>
<organism evidence="2 3">
    <name type="scientific">Adhaeribacter rhizoryzae</name>
    <dbReference type="NCBI Taxonomy" id="2607907"/>
    <lineage>
        <taxon>Bacteria</taxon>
        <taxon>Pseudomonadati</taxon>
        <taxon>Bacteroidota</taxon>
        <taxon>Cytophagia</taxon>
        <taxon>Cytophagales</taxon>
        <taxon>Hymenobacteraceae</taxon>
        <taxon>Adhaeribacter</taxon>
    </lineage>
</organism>
<name>A0A5M6DC80_9BACT</name>
<evidence type="ECO:0000259" key="1">
    <source>
        <dbReference type="Pfam" id="PF13378"/>
    </source>
</evidence>
<dbReference type="EMBL" id="VWSF01000009">
    <property type="protein sequence ID" value="KAA5544973.1"/>
    <property type="molecule type" value="Genomic_DNA"/>
</dbReference>
<comment type="caution">
    <text evidence="2">The sequence shown here is derived from an EMBL/GenBank/DDBJ whole genome shotgun (WGS) entry which is preliminary data.</text>
</comment>
<evidence type="ECO:0000313" key="3">
    <source>
        <dbReference type="Proteomes" id="UP000323426"/>
    </source>
</evidence>
<dbReference type="SUPFAM" id="SSF51604">
    <property type="entry name" value="Enolase C-terminal domain-like"/>
    <property type="match status" value="1"/>
</dbReference>
<reference evidence="2 3" key="1">
    <citation type="submission" date="2019-09" db="EMBL/GenBank/DDBJ databases">
        <title>Genome sequence and assembly of Adhaeribacter sp.</title>
        <authorList>
            <person name="Chhetri G."/>
        </authorList>
    </citation>
    <scope>NUCLEOTIDE SEQUENCE [LARGE SCALE GENOMIC DNA]</scope>
    <source>
        <strain evidence="2 3">DK36</strain>
    </source>
</reference>
<dbReference type="InterPro" id="IPR036849">
    <property type="entry name" value="Enolase-like_C_sf"/>
</dbReference>
<dbReference type="Proteomes" id="UP000323426">
    <property type="component" value="Unassembled WGS sequence"/>
</dbReference>
<dbReference type="Gene3D" id="3.20.20.120">
    <property type="entry name" value="Enolase-like C-terminal domain"/>
    <property type="match status" value="1"/>
</dbReference>
<dbReference type="InterPro" id="IPR029065">
    <property type="entry name" value="Enolase_C-like"/>
</dbReference>
<keyword evidence="3" id="KW-1185">Reference proteome</keyword>
<dbReference type="Pfam" id="PF13378">
    <property type="entry name" value="MR_MLE_C"/>
    <property type="match status" value="1"/>
</dbReference>
<dbReference type="GO" id="GO:0016854">
    <property type="term" value="F:racemase and epimerase activity"/>
    <property type="evidence" value="ECO:0007669"/>
    <property type="project" value="UniProtKB-ARBA"/>
</dbReference>
<sequence>MNRRNFIKNAGAFAALSNISPSEIFKSAMPDQLKSIRITRTDSNFEREKLIRPFGFKGGFLTELWQAVARLDSENYKGNIGLGTQSVLYGDADLFAAHSETGGNAMMYALTEKALQTAKKVPFTTPVELFDKILPSVISQGKRITGKQDLNLNFIYNAMVSVDNAAWLLYAAENNFKTFDAMIPAPYRKALAHQSDKIAIMYQVPYGMPMEDLKKAAQQGYFVIKIKTGHPGTQAEMLQKDIDKLTQIHNTLKDARTNQTKNGKLIYTLDANARYEKKETLLRYLDHAKKIGAFEQILLIEEPLSEKNDEEVGDVGIRVAGDESVHDEAGAMRRLQQGYGAIVLKGIAKTLSLSMKLAKLAADRNVPCLCADLTVNPILIDWHRNLAGRIAPFPGLGMGLMETNGDMNYRNWAEMIKYNPAAGASWSQARNGVFELSKEFYQRSAGIMEPSAHYQQMFPAV</sequence>
<dbReference type="AlphaFoldDB" id="A0A5M6DC80"/>
<accession>A0A5M6DC80</accession>
<feature type="domain" description="Enolase C-terminal" evidence="1">
    <location>
        <begin position="213"/>
        <end position="373"/>
    </location>
</feature>
<evidence type="ECO:0000313" key="2">
    <source>
        <dbReference type="EMBL" id="KAA5544973.1"/>
    </source>
</evidence>